<dbReference type="AlphaFoldDB" id="A0ABD7SRS2"/>
<comment type="caution">
    <text evidence="1">The sequence shown here is derived from an EMBL/GenBank/DDBJ whole genome shotgun (WGS) entry which is preliminary data.</text>
</comment>
<dbReference type="RefSeq" id="WP_050916581.1">
    <property type="nucleotide sequence ID" value="NZ_VSIJ01000005.1"/>
</dbReference>
<name>A0ABD7SRS2_VIBCL</name>
<dbReference type="Proteomes" id="UP000323819">
    <property type="component" value="Unassembled WGS sequence"/>
</dbReference>
<gene>
    <name evidence="1" type="ORF">FXF03_01150</name>
</gene>
<protein>
    <submittedName>
        <fullName evidence="1">Uncharacterized protein</fullName>
    </submittedName>
</protein>
<organism evidence="1 2">
    <name type="scientific">Vibrio cholerae</name>
    <dbReference type="NCBI Taxonomy" id="666"/>
    <lineage>
        <taxon>Bacteria</taxon>
        <taxon>Pseudomonadati</taxon>
        <taxon>Pseudomonadota</taxon>
        <taxon>Gammaproteobacteria</taxon>
        <taxon>Vibrionales</taxon>
        <taxon>Vibrionaceae</taxon>
        <taxon>Vibrio</taxon>
    </lineage>
</organism>
<reference evidence="1 2" key="1">
    <citation type="submission" date="2019-06" db="EMBL/GenBank/DDBJ databases">
        <title>Vibrio cholerae phylogeny based on whole-genome sequencing reveals genetic diversity and population strucutre.</title>
        <authorList>
            <person name="Zhiqiu Y."/>
            <person name="Bin L."/>
            <person name="Lingyan J."/>
        </authorList>
    </citation>
    <scope>NUCLEOTIDE SEQUENCE [LARGE SCALE GENOMIC DNA]</scope>
    <source>
        <strain evidence="1 2">N2814</strain>
    </source>
</reference>
<accession>A0ABD7SRS2</accession>
<dbReference type="EMBL" id="VSIJ01000005">
    <property type="protein sequence ID" value="TXX67207.1"/>
    <property type="molecule type" value="Genomic_DNA"/>
</dbReference>
<evidence type="ECO:0000313" key="1">
    <source>
        <dbReference type="EMBL" id="TXX67207.1"/>
    </source>
</evidence>
<proteinExistence type="predicted"/>
<sequence length="113" mass="12766">MGIGKAANTHVMYQTIYHEHLDSVVFWAMGAGIDVDFPESGINLVKCMSGKWFVEVDHGNCFNNLDGISKPEIAPFIEPTFFNSEDEARDFAYECIKSVYPDLKNKDLNGYYS</sequence>
<evidence type="ECO:0000313" key="2">
    <source>
        <dbReference type="Proteomes" id="UP000323819"/>
    </source>
</evidence>